<reference evidence="1" key="1">
    <citation type="submission" date="2020-02" db="EMBL/GenBank/DDBJ databases">
        <authorList>
            <person name="Meier V. D."/>
        </authorList>
    </citation>
    <scope>NUCLEOTIDE SEQUENCE</scope>
    <source>
        <strain evidence="1">AVDCRST_MAG75</strain>
    </source>
</reference>
<sequence>MTTGMVGDTWVMAAGAVESGSIRGTAGWREVQWRGILEP</sequence>
<protein>
    <submittedName>
        <fullName evidence="1">Uncharacterized protein</fullName>
    </submittedName>
</protein>
<gene>
    <name evidence="1" type="ORF">AVDCRST_MAG75-3356</name>
</gene>
<evidence type="ECO:0000313" key="1">
    <source>
        <dbReference type="EMBL" id="CAA9419720.1"/>
    </source>
</evidence>
<name>A0A6J4PRD8_9ACTN</name>
<organism evidence="1">
    <name type="scientific">uncultured Propionibacteriaceae bacterium</name>
    <dbReference type="NCBI Taxonomy" id="257457"/>
    <lineage>
        <taxon>Bacteria</taxon>
        <taxon>Bacillati</taxon>
        <taxon>Actinomycetota</taxon>
        <taxon>Actinomycetes</taxon>
        <taxon>Propionibacteriales</taxon>
        <taxon>Propionibacteriaceae</taxon>
        <taxon>environmental samples</taxon>
    </lineage>
</organism>
<accession>A0A6J4PRD8</accession>
<proteinExistence type="predicted"/>
<dbReference type="AlphaFoldDB" id="A0A6J4PRD8"/>
<dbReference type="EMBL" id="CADCUO010000246">
    <property type="protein sequence ID" value="CAA9419720.1"/>
    <property type="molecule type" value="Genomic_DNA"/>
</dbReference>